<dbReference type="HOGENOM" id="CLU_871581_0_0_1"/>
<proteinExistence type="predicted"/>
<feature type="chain" id="PRO_5002725059" evidence="1">
    <location>
        <begin position="23"/>
        <end position="319"/>
    </location>
</feature>
<accession>A8P7U3</accession>
<evidence type="ECO:0000313" key="3">
    <source>
        <dbReference type="Proteomes" id="UP000001861"/>
    </source>
</evidence>
<reference evidence="2 3" key="1">
    <citation type="journal article" date="2010" name="Proc. Natl. Acad. Sci. U.S.A.">
        <title>Insights into evolution of multicellular fungi from the assembled chromosomes of the mushroom Coprinopsis cinerea (Coprinus cinereus).</title>
        <authorList>
            <person name="Stajich J.E."/>
            <person name="Wilke S.K."/>
            <person name="Ahren D."/>
            <person name="Au C.H."/>
            <person name="Birren B.W."/>
            <person name="Borodovsky M."/>
            <person name="Burns C."/>
            <person name="Canback B."/>
            <person name="Casselton L.A."/>
            <person name="Cheng C.K."/>
            <person name="Deng J."/>
            <person name="Dietrich F.S."/>
            <person name="Fargo D.C."/>
            <person name="Farman M.L."/>
            <person name="Gathman A.C."/>
            <person name="Goldberg J."/>
            <person name="Guigo R."/>
            <person name="Hoegger P.J."/>
            <person name="Hooker J.B."/>
            <person name="Huggins A."/>
            <person name="James T.Y."/>
            <person name="Kamada T."/>
            <person name="Kilaru S."/>
            <person name="Kodira C."/>
            <person name="Kues U."/>
            <person name="Kupfer D."/>
            <person name="Kwan H.S."/>
            <person name="Lomsadze A."/>
            <person name="Li W."/>
            <person name="Lilly W.W."/>
            <person name="Ma L.J."/>
            <person name="Mackey A.J."/>
            <person name="Manning G."/>
            <person name="Martin F."/>
            <person name="Muraguchi H."/>
            <person name="Natvig D.O."/>
            <person name="Palmerini H."/>
            <person name="Ramesh M.A."/>
            <person name="Rehmeyer C.J."/>
            <person name="Roe B.A."/>
            <person name="Shenoy N."/>
            <person name="Stanke M."/>
            <person name="Ter-Hovhannisyan V."/>
            <person name="Tunlid A."/>
            <person name="Velagapudi R."/>
            <person name="Vision T.J."/>
            <person name="Zeng Q."/>
            <person name="Zolan M.E."/>
            <person name="Pukkila P.J."/>
        </authorList>
    </citation>
    <scope>NUCLEOTIDE SEQUENCE [LARGE SCALE GENOMIC DNA]</scope>
    <source>
        <strain evidence="3">Okayama-7 / 130 / ATCC MYA-4618 / FGSC 9003</strain>
    </source>
</reference>
<comment type="caution">
    <text evidence="2">The sequence shown here is derived from an EMBL/GenBank/DDBJ whole genome shotgun (WGS) entry which is preliminary data.</text>
</comment>
<sequence>MALVLRVFALFLLVAHVRPAFAALAPNETCAPNTIECGGAYKICCASDEMCNINRGIPLCLAGDKWVNQYRHKRCESDVDLFVCDAIEPATSCCPLGTICHWSTPESPIQCVDAMGVTVPAYPTATSIEKPPASAVPITDPAITFSREGAWNETGLSDDLGCSTLSNTLRVTDVIGASVNFTFSGNVIVHTVSHPRGGVFAVFIDGFNTSSIIDTYIGPTSVDPEGPVCRALQFPPFLVLPPGFEHRTEHTISLVYQGYYTENVPDRPSDGHFAQFDAFEVPIFATPEAQASSAPFGSAPSIPVATLLICASGFMFAFL</sequence>
<dbReference type="Proteomes" id="UP000001861">
    <property type="component" value="Unassembled WGS sequence"/>
</dbReference>
<dbReference type="AlphaFoldDB" id="A8P7U3"/>
<dbReference type="KEGG" id="cci:CC1G_06639"/>
<evidence type="ECO:0000313" key="2">
    <source>
        <dbReference type="EMBL" id="EAU82329.2"/>
    </source>
</evidence>
<dbReference type="VEuPathDB" id="FungiDB:CC1G_06639"/>
<organism evidence="2 3">
    <name type="scientific">Coprinopsis cinerea (strain Okayama-7 / 130 / ATCC MYA-4618 / FGSC 9003)</name>
    <name type="common">Inky cap fungus</name>
    <name type="synonym">Hormographiella aspergillata</name>
    <dbReference type="NCBI Taxonomy" id="240176"/>
    <lineage>
        <taxon>Eukaryota</taxon>
        <taxon>Fungi</taxon>
        <taxon>Dikarya</taxon>
        <taxon>Basidiomycota</taxon>
        <taxon>Agaricomycotina</taxon>
        <taxon>Agaricomycetes</taxon>
        <taxon>Agaricomycetidae</taxon>
        <taxon>Agaricales</taxon>
        <taxon>Agaricineae</taxon>
        <taxon>Psathyrellaceae</taxon>
        <taxon>Coprinopsis</taxon>
    </lineage>
</organism>
<keyword evidence="1" id="KW-0732">Signal</keyword>
<feature type="signal peptide" evidence="1">
    <location>
        <begin position="1"/>
        <end position="22"/>
    </location>
</feature>
<name>A8P7U3_COPC7</name>
<evidence type="ECO:0000256" key="1">
    <source>
        <dbReference type="SAM" id="SignalP"/>
    </source>
</evidence>
<dbReference type="RefSeq" id="XP_001839426.2">
    <property type="nucleotide sequence ID" value="XM_001839374.2"/>
</dbReference>
<dbReference type="OrthoDB" id="2563669at2759"/>
<protein>
    <submittedName>
        <fullName evidence="2">Uncharacterized protein</fullName>
    </submittedName>
</protein>
<keyword evidence="3" id="KW-1185">Reference proteome</keyword>
<dbReference type="InParanoid" id="A8P7U3"/>
<gene>
    <name evidence="2" type="ORF">CC1G_06639</name>
</gene>
<dbReference type="EMBL" id="AACS02000005">
    <property type="protein sequence ID" value="EAU82329.2"/>
    <property type="molecule type" value="Genomic_DNA"/>
</dbReference>
<dbReference type="GeneID" id="6016038"/>